<feature type="domain" description="Cadherin" evidence="15">
    <location>
        <begin position="70"/>
        <end position="132"/>
    </location>
</feature>
<feature type="non-terminal residue" evidence="16">
    <location>
        <position position="1606"/>
    </location>
</feature>
<evidence type="ECO:0000256" key="13">
    <source>
        <dbReference type="SAM" id="Phobius"/>
    </source>
</evidence>
<feature type="domain" description="Cadherin" evidence="15">
    <location>
        <begin position="1042"/>
        <end position="1146"/>
    </location>
</feature>
<evidence type="ECO:0000256" key="1">
    <source>
        <dbReference type="ARBA" id="ARBA00004251"/>
    </source>
</evidence>
<dbReference type="GO" id="GO:0005886">
    <property type="term" value="C:plasma membrane"/>
    <property type="evidence" value="ECO:0007669"/>
    <property type="project" value="UniProtKB-SubCell"/>
</dbReference>
<evidence type="ECO:0000313" key="17">
    <source>
        <dbReference type="Proteomes" id="UP000228934"/>
    </source>
</evidence>
<proteinExistence type="predicted"/>
<sequence length="1606" mass="178682">MHQPQSPPEIRWQVVISLFFWLCHSVSAQIYYSIVEEMRKGSVVGDFVKDLGMNVKDITARKLRIVSGVSEKYFIISLDNGNLYIAERIDRETLCGAAADCVLTFDAVAENPLNVFNVRIEIQDINDNPPRFHYEAMRLEISESASPGAKFVLQKAEDLDIGINTMRSYKLSPNEHFALGERISSDGSIFPELVLEKPLDRETQNYHELILSAFDGGNPVQTGTVLIKIAITDFNDNTPIFTQEVYKVSIKENIPLNSTVLQVQATDEDEGVNAQITYSFNTLANNILQMFTINHKNGDIKTKGYLDYEIKKHYEIIVQAIDGGGLAAYAKVLIEILDENDNVPEITLTSLSSPIPEDTSPGTVVALIAVCDKDSGENGEVQCQVIGDIPFQLVSSSSNFYKIVTKDSLDREKMSSYNITIQASDKGSRCLSSVKVIYLDLADVNDNAPMFEKLTYTAFLPENNLPGASIFHIQAKDIDSEENAKLTYFLVSNSNDKDPISLHVSINPVTGVIYAQKSFDYEQHREFNIQVIAKDNGFPSLNSSTTLKIHVVDQNDNPPVILYPPRDSDGPVFEMVPWSSEQGSLVSKVVAVDADSGHNAWLSYFLQVSEPSLFTIDQYTGEIKTSKVFHDRDSLKHKVVVIVKDNGYPPLSASVTLNLVIADNFQQIIPEMNKQPSKLDSQSNLQMYLVIALSLITFLFVLTVIVAVVSKCRESKFLPSFGPVNTHLYHTVDPRFISQFNNGTLQLPYTYNVCPTLDSMDKEFAFLKSQQCVPVVPVDKLIDADDSGIGNENIKHIVDDSLILQSPLEIRWQVVISLFFWLCHSVSAEIHYSIVEEMRKGSVIGDLVKDFGMNVKDITARKLRIVSDVSEKYFSINLENGDLFIAERIDRETLCGAAADCVLTFDAVAENPLNVFNVKIEIQDINDNPPTFLDETITLEISESASPGEKIALQKAEDLDIGINTLRSYKLSPNEHFALGERISSDGSIFPELVLEKPLDRETQNYHELILSAFDGGNPVQTGTVLIKIAITDYNDNTPIFTQEVYKISIKENIPLNSTVLKVTATDEDEGVNAQITYSFSTRANNILQMFTINHKNGEIKTKGHLDYEIKKHYEISVKAMDGGGLAAHAKVLIEILDENDNVPEITLTSLSSPIPEDTLPGTVVALISVRDKDSGENGEVQCQIIGDIPFQLVSSASNFYKIVTKDSLDREKLSSYNITIQASDKGTPFLSSVKVIYLDLADVNDNVPIFEKLAFTAFVPENNLPGASIFHIQAKDIDSEENAKLTYFLVSNSNDKDPISLHVSINPVTGVIYAQKSFDYEQDREFNIQVIAKDNGFPSLNSSTTLKICVVDQNDNPPVILYPPRDSDGPVFEMVPWSSEQGSLVSKVVAVDADSGHNAWLSYFFQVSEPSLFTIDQYTGEIKTTKVFHDRDSLKHKVVVIVKDNGYPPLSASVTLNLVIADNFQQIIPEMNKQPSKLDSQSNLQMYLVIALSLITFLFVLTVIIAVVSKCREPKSLPYFGPVNTHLYHTVDPRFISQFNNGTLQLPYTYNVCPTLDSVDKEFAFLKTQQCVSAVPVDRLIDADDSGIGNENIRDTIADESLILQ</sequence>
<feature type="domain" description="Cadherin" evidence="15">
    <location>
        <begin position="452"/>
        <end position="561"/>
    </location>
</feature>
<dbReference type="FunFam" id="2.60.40.60:FF:000004">
    <property type="entry name" value="Protocadherin 1 gamma 2"/>
    <property type="match status" value="2"/>
</dbReference>
<dbReference type="InterPro" id="IPR020894">
    <property type="entry name" value="Cadherin_CS"/>
</dbReference>
<evidence type="ECO:0000256" key="14">
    <source>
        <dbReference type="SAM" id="SignalP"/>
    </source>
</evidence>
<feature type="domain" description="Cadherin" evidence="15">
    <location>
        <begin position="242"/>
        <end position="346"/>
    </location>
</feature>
<evidence type="ECO:0000256" key="11">
    <source>
        <dbReference type="ARBA" id="ARBA00074462"/>
    </source>
</evidence>
<keyword evidence="6 12" id="KW-0106">Calcium</keyword>
<feature type="transmembrane region" description="Helical" evidence="13">
    <location>
        <begin position="1487"/>
        <end position="1509"/>
    </location>
</feature>
<keyword evidence="8 13" id="KW-1133">Transmembrane helix</keyword>
<dbReference type="InterPro" id="IPR050174">
    <property type="entry name" value="Protocadherin/Cadherin-CA"/>
</dbReference>
<feature type="domain" description="Cadherin" evidence="15">
    <location>
        <begin position="1252"/>
        <end position="1361"/>
    </location>
</feature>
<dbReference type="Pfam" id="PF08266">
    <property type="entry name" value="Cadherin_2"/>
    <property type="match status" value="2"/>
</dbReference>
<dbReference type="SMART" id="SM00112">
    <property type="entry name" value="CA"/>
    <property type="match status" value="12"/>
</dbReference>
<dbReference type="InterPro" id="IPR032455">
    <property type="entry name" value="Cadherin_C"/>
</dbReference>
<keyword evidence="7" id="KW-0130">Cell adhesion</keyword>
<feature type="domain" description="Cadherin" evidence="15">
    <location>
        <begin position="870"/>
        <end position="932"/>
    </location>
</feature>
<gene>
    <name evidence="16" type="ORF">AB205_0138030</name>
</gene>
<dbReference type="PROSITE" id="PS00232">
    <property type="entry name" value="CADHERIN_1"/>
    <property type="match status" value="6"/>
</dbReference>
<dbReference type="InterPro" id="IPR015919">
    <property type="entry name" value="Cadherin-like_sf"/>
</dbReference>
<feature type="domain" description="Cadherin" evidence="15">
    <location>
        <begin position="1376"/>
        <end position="1472"/>
    </location>
</feature>
<dbReference type="SUPFAM" id="SSF49313">
    <property type="entry name" value="Cadherin-like"/>
    <property type="match status" value="12"/>
</dbReference>
<organism evidence="16 17">
    <name type="scientific">Aquarana catesbeiana</name>
    <name type="common">American bullfrog</name>
    <name type="synonym">Rana catesbeiana</name>
    <dbReference type="NCBI Taxonomy" id="8400"/>
    <lineage>
        <taxon>Eukaryota</taxon>
        <taxon>Metazoa</taxon>
        <taxon>Chordata</taxon>
        <taxon>Craniata</taxon>
        <taxon>Vertebrata</taxon>
        <taxon>Euteleostomi</taxon>
        <taxon>Amphibia</taxon>
        <taxon>Batrachia</taxon>
        <taxon>Anura</taxon>
        <taxon>Neobatrachia</taxon>
        <taxon>Ranoidea</taxon>
        <taxon>Ranidae</taxon>
        <taxon>Aquarana</taxon>
    </lineage>
</organism>
<keyword evidence="10" id="KW-0325">Glycoprotein</keyword>
<feature type="signal peptide" evidence="14">
    <location>
        <begin position="1"/>
        <end position="28"/>
    </location>
</feature>
<dbReference type="PROSITE" id="PS50268">
    <property type="entry name" value="CADHERIN_2"/>
    <property type="match status" value="12"/>
</dbReference>
<dbReference type="FunFam" id="2.60.40.60:FF:000018">
    <property type="entry name" value="Protocadherin gamma c3"/>
    <property type="match status" value="2"/>
</dbReference>
<feature type="domain" description="Cadherin" evidence="15">
    <location>
        <begin position="133"/>
        <end position="241"/>
    </location>
</feature>
<evidence type="ECO:0000256" key="9">
    <source>
        <dbReference type="ARBA" id="ARBA00023136"/>
    </source>
</evidence>
<evidence type="ECO:0000259" key="15">
    <source>
        <dbReference type="PROSITE" id="PS50268"/>
    </source>
</evidence>
<evidence type="ECO:0000313" key="16">
    <source>
        <dbReference type="EMBL" id="PIO15204.1"/>
    </source>
</evidence>
<dbReference type="Gene3D" id="2.60.40.60">
    <property type="entry name" value="Cadherins"/>
    <property type="match status" value="12"/>
</dbReference>
<keyword evidence="9 13" id="KW-0472">Membrane</keyword>
<evidence type="ECO:0000256" key="7">
    <source>
        <dbReference type="ARBA" id="ARBA00022889"/>
    </source>
</evidence>
<dbReference type="Pfam" id="PF16492">
    <property type="entry name" value="Cadherin_C_2"/>
    <property type="match status" value="2"/>
</dbReference>
<feature type="domain" description="Cadherin" evidence="15">
    <location>
        <begin position="347"/>
        <end position="451"/>
    </location>
</feature>
<protein>
    <recommendedName>
        <fullName evidence="11">Protocadherin gamma-C3</fullName>
    </recommendedName>
</protein>
<feature type="domain" description="Cadherin" evidence="15">
    <location>
        <begin position="576"/>
        <end position="672"/>
    </location>
</feature>
<evidence type="ECO:0000256" key="8">
    <source>
        <dbReference type="ARBA" id="ARBA00022989"/>
    </source>
</evidence>
<dbReference type="InterPro" id="IPR013164">
    <property type="entry name" value="Cadherin_N"/>
</dbReference>
<keyword evidence="3 13" id="KW-0812">Transmembrane</keyword>
<reference evidence="17" key="1">
    <citation type="journal article" date="2017" name="Nat. Commun.">
        <title>The North American bullfrog draft genome provides insight into hormonal regulation of long noncoding RNA.</title>
        <authorList>
            <person name="Hammond S.A."/>
            <person name="Warren R.L."/>
            <person name="Vandervalk B.P."/>
            <person name="Kucuk E."/>
            <person name="Khan H."/>
            <person name="Gibb E.A."/>
            <person name="Pandoh P."/>
            <person name="Kirk H."/>
            <person name="Zhao Y."/>
            <person name="Jones M."/>
            <person name="Mungall A.J."/>
            <person name="Coope R."/>
            <person name="Pleasance S."/>
            <person name="Moore R.A."/>
            <person name="Holt R.A."/>
            <person name="Round J.M."/>
            <person name="Ohora S."/>
            <person name="Walle B.V."/>
            <person name="Veldhoen N."/>
            <person name="Helbing C.C."/>
            <person name="Birol I."/>
        </authorList>
    </citation>
    <scope>NUCLEOTIDE SEQUENCE [LARGE SCALE GENOMIC DNA]</scope>
</reference>
<feature type="transmembrane region" description="Helical" evidence="13">
    <location>
        <begin position="687"/>
        <end position="709"/>
    </location>
</feature>
<dbReference type="GO" id="GO:0007156">
    <property type="term" value="P:homophilic cell adhesion via plasma membrane adhesion molecules"/>
    <property type="evidence" value="ECO:0007669"/>
    <property type="project" value="InterPro"/>
</dbReference>
<dbReference type="PANTHER" id="PTHR24028:SF73">
    <property type="entry name" value="PROTOCADHERIN GAMMA-B3-RELATED"/>
    <property type="match status" value="1"/>
</dbReference>
<dbReference type="EMBL" id="KZ059528">
    <property type="protein sequence ID" value="PIO15204.1"/>
    <property type="molecule type" value="Genomic_DNA"/>
</dbReference>
<dbReference type="GO" id="GO:0005509">
    <property type="term" value="F:calcium ion binding"/>
    <property type="evidence" value="ECO:0007669"/>
    <property type="project" value="UniProtKB-UniRule"/>
</dbReference>
<name>A0A2G9QHX2_AQUCT</name>
<feature type="domain" description="Cadherin" evidence="15">
    <location>
        <begin position="1147"/>
        <end position="1251"/>
    </location>
</feature>
<dbReference type="FunFam" id="2.60.40.60:FF:000006">
    <property type="entry name" value="Protocadherin alpha 2"/>
    <property type="match status" value="2"/>
</dbReference>
<dbReference type="FunFam" id="2.60.40.60:FF:000001">
    <property type="entry name" value="Protocadherin alpha 2"/>
    <property type="match status" value="2"/>
</dbReference>
<dbReference type="FunFam" id="2.60.40.60:FF:000002">
    <property type="entry name" value="Protocadherin alpha 2"/>
    <property type="match status" value="2"/>
</dbReference>
<evidence type="ECO:0000256" key="4">
    <source>
        <dbReference type="ARBA" id="ARBA00022729"/>
    </source>
</evidence>
<keyword evidence="4 14" id="KW-0732">Signal</keyword>
<accession>A0A2G9QHX2</accession>
<dbReference type="Proteomes" id="UP000228934">
    <property type="component" value="Unassembled WGS sequence"/>
</dbReference>
<evidence type="ECO:0000256" key="5">
    <source>
        <dbReference type="ARBA" id="ARBA00022737"/>
    </source>
</evidence>
<feature type="chain" id="PRO_5013782431" description="Protocadherin gamma-C3" evidence="14">
    <location>
        <begin position="29"/>
        <end position="1606"/>
    </location>
</feature>
<dbReference type="PRINTS" id="PR00205">
    <property type="entry name" value="CADHERIN"/>
</dbReference>
<dbReference type="Pfam" id="PF00028">
    <property type="entry name" value="Cadherin"/>
    <property type="match status" value="10"/>
</dbReference>
<keyword evidence="2" id="KW-1003">Cell membrane</keyword>
<evidence type="ECO:0000256" key="3">
    <source>
        <dbReference type="ARBA" id="ARBA00022692"/>
    </source>
</evidence>
<dbReference type="PANTHER" id="PTHR24028">
    <property type="entry name" value="CADHERIN-87A"/>
    <property type="match status" value="1"/>
</dbReference>
<feature type="domain" description="Cadherin" evidence="15">
    <location>
        <begin position="933"/>
        <end position="1041"/>
    </location>
</feature>
<comment type="subcellular location">
    <subcellularLocation>
        <location evidence="1">Cell membrane</location>
        <topology evidence="1">Single-pass type I membrane protein</topology>
    </subcellularLocation>
</comment>
<dbReference type="FunFam" id="2.60.40.60:FF:000185">
    <property type="entry name" value="Protocadherin 2 alpha c"/>
    <property type="match status" value="2"/>
</dbReference>
<evidence type="ECO:0000256" key="6">
    <source>
        <dbReference type="ARBA" id="ARBA00022837"/>
    </source>
</evidence>
<keyword evidence="5" id="KW-0677">Repeat</keyword>
<dbReference type="OrthoDB" id="6252479at2759"/>
<evidence type="ECO:0000256" key="12">
    <source>
        <dbReference type="PROSITE-ProRule" id="PRU00043"/>
    </source>
</evidence>
<keyword evidence="17" id="KW-1185">Reference proteome</keyword>
<dbReference type="InterPro" id="IPR002126">
    <property type="entry name" value="Cadherin-like_dom"/>
</dbReference>
<evidence type="ECO:0000256" key="2">
    <source>
        <dbReference type="ARBA" id="ARBA00022475"/>
    </source>
</evidence>
<dbReference type="CDD" id="cd11304">
    <property type="entry name" value="Cadherin_repeat"/>
    <property type="match status" value="12"/>
</dbReference>
<evidence type="ECO:0000256" key="10">
    <source>
        <dbReference type="ARBA" id="ARBA00023180"/>
    </source>
</evidence>